<dbReference type="AlphaFoldDB" id="R4WEB6"/>
<evidence type="ECO:0000256" key="2">
    <source>
        <dbReference type="SAM" id="SignalP"/>
    </source>
</evidence>
<reference evidence="3" key="1">
    <citation type="journal article" date="2013" name="PLoS ONE">
        <title>Gene expression in gut symbiotic organ of stinkbug affected by extracellular bacterial symbiont.</title>
        <authorList>
            <person name="Futahashi R."/>
            <person name="Tanaka K."/>
            <person name="Tanahashi M."/>
            <person name="Nikoh N."/>
            <person name="Kikuchi Y."/>
            <person name="Lee B.L."/>
            <person name="Fukatsu T."/>
        </authorList>
    </citation>
    <scope>NUCLEOTIDE SEQUENCE</scope>
    <source>
        <tissue evidence="3">Midgut</tissue>
    </source>
</reference>
<evidence type="ECO:0000256" key="1">
    <source>
        <dbReference type="SAM" id="MobiDB-lite"/>
    </source>
</evidence>
<name>R4WEB6_RIPPE</name>
<keyword evidence="2" id="KW-0732">Signal</keyword>
<sequence length="220" mass="24110">MAGLKSILALLGLAAIVHSARVPIDQEYVSTFLQGVRELEEQSKHLEDLLTSGSAIEERKKEFSREELEEDTGKIDGSASQESTKEETTKKPETEIEKRKPESDAVDDVDGDDDDDDDDDDDVPLDLVPVRGFGTLFGNLPSIFGISQPKAWWSGPNVCVERDSKEEKSELEGLGGDFLAFGTAHFSSCQNTPSKYSCKTITREGGKTKTSIVSYQCCHG</sequence>
<proteinExistence type="evidence at transcript level"/>
<feature type="non-terminal residue" evidence="3">
    <location>
        <position position="220"/>
    </location>
</feature>
<feature type="compositionally biased region" description="Basic and acidic residues" evidence="1">
    <location>
        <begin position="83"/>
        <end position="103"/>
    </location>
</feature>
<accession>R4WEB6</accession>
<feature type="signal peptide" evidence="2">
    <location>
        <begin position="1"/>
        <end position="19"/>
    </location>
</feature>
<feature type="compositionally biased region" description="Acidic residues" evidence="1">
    <location>
        <begin position="104"/>
        <end position="124"/>
    </location>
</feature>
<feature type="compositionally biased region" description="Basic and acidic residues" evidence="1">
    <location>
        <begin position="56"/>
        <end position="74"/>
    </location>
</feature>
<evidence type="ECO:0000313" key="3">
    <source>
        <dbReference type="EMBL" id="BAN21598.1"/>
    </source>
</evidence>
<dbReference type="EMBL" id="AK418427">
    <property type="protein sequence ID" value="BAN21598.1"/>
    <property type="molecule type" value="mRNA"/>
</dbReference>
<organism evidence="3">
    <name type="scientific">Riptortus pedestris</name>
    <name type="common">Bean bug</name>
    <dbReference type="NCBI Taxonomy" id="329032"/>
    <lineage>
        <taxon>Eukaryota</taxon>
        <taxon>Metazoa</taxon>
        <taxon>Ecdysozoa</taxon>
        <taxon>Arthropoda</taxon>
        <taxon>Hexapoda</taxon>
        <taxon>Insecta</taxon>
        <taxon>Pterygota</taxon>
        <taxon>Neoptera</taxon>
        <taxon>Paraneoptera</taxon>
        <taxon>Hemiptera</taxon>
        <taxon>Heteroptera</taxon>
        <taxon>Panheteroptera</taxon>
        <taxon>Pentatomomorpha</taxon>
        <taxon>Coreoidea</taxon>
        <taxon>Alydidae</taxon>
        <taxon>Riptortus</taxon>
    </lineage>
</organism>
<protein>
    <submittedName>
        <fullName evidence="3">Unkown protein</fullName>
    </submittedName>
</protein>
<feature type="chain" id="PRO_5004381270" evidence="2">
    <location>
        <begin position="20"/>
        <end position="220"/>
    </location>
</feature>
<feature type="region of interest" description="Disordered" evidence="1">
    <location>
        <begin position="47"/>
        <end position="126"/>
    </location>
</feature>